<dbReference type="EMBL" id="CACRXK020000937">
    <property type="protein sequence ID" value="CAB3985913.1"/>
    <property type="molecule type" value="Genomic_DNA"/>
</dbReference>
<sequence>MAKQICHESLKLTSTVQFSRLASVLLRFSLLTLIFLNLQTFGEGLDFCFDASKEETVLFGLERCRTL</sequence>
<keyword evidence="2" id="KW-1185">Reference proteome</keyword>
<evidence type="ECO:0000313" key="1">
    <source>
        <dbReference type="EMBL" id="CAB3985913.1"/>
    </source>
</evidence>
<proteinExistence type="predicted"/>
<dbReference type="AlphaFoldDB" id="A0A7D9DHS4"/>
<feature type="non-terminal residue" evidence="1">
    <location>
        <position position="67"/>
    </location>
</feature>
<evidence type="ECO:0000313" key="2">
    <source>
        <dbReference type="Proteomes" id="UP001152795"/>
    </source>
</evidence>
<protein>
    <submittedName>
        <fullName evidence="1">Uncharacterized protein</fullName>
    </submittedName>
</protein>
<reference evidence="1" key="1">
    <citation type="submission" date="2020-04" db="EMBL/GenBank/DDBJ databases">
        <authorList>
            <person name="Alioto T."/>
            <person name="Alioto T."/>
            <person name="Gomez Garrido J."/>
        </authorList>
    </citation>
    <scope>NUCLEOTIDE SEQUENCE</scope>
    <source>
        <strain evidence="1">A484AB</strain>
    </source>
</reference>
<gene>
    <name evidence="1" type="ORF">PACLA_8A060188</name>
</gene>
<comment type="caution">
    <text evidence="1">The sequence shown here is derived from an EMBL/GenBank/DDBJ whole genome shotgun (WGS) entry which is preliminary data.</text>
</comment>
<dbReference type="Proteomes" id="UP001152795">
    <property type="component" value="Unassembled WGS sequence"/>
</dbReference>
<name>A0A7D9DHS4_PARCT</name>
<accession>A0A7D9DHS4</accession>
<organism evidence="1 2">
    <name type="scientific">Paramuricea clavata</name>
    <name type="common">Red gorgonian</name>
    <name type="synonym">Violescent sea-whip</name>
    <dbReference type="NCBI Taxonomy" id="317549"/>
    <lineage>
        <taxon>Eukaryota</taxon>
        <taxon>Metazoa</taxon>
        <taxon>Cnidaria</taxon>
        <taxon>Anthozoa</taxon>
        <taxon>Octocorallia</taxon>
        <taxon>Malacalcyonacea</taxon>
        <taxon>Plexauridae</taxon>
        <taxon>Paramuricea</taxon>
    </lineage>
</organism>